<name>D2UXF8_NAEGR</name>
<proteinExistence type="predicted"/>
<feature type="region of interest" description="Disordered" evidence="2">
    <location>
        <begin position="108"/>
        <end position="169"/>
    </location>
</feature>
<evidence type="ECO:0000313" key="5">
    <source>
        <dbReference type="Proteomes" id="UP000006671"/>
    </source>
</evidence>
<dbReference type="OrthoDB" id="431825at2759"/>
<dbReference type="PANTHER" id="PTHR12202">
    <property type="entry name" value="ESF1 HOMOLOG"/>
    <property type="match status" value="1"/>
</dbReference>
<dbReference type="PANTHER" id="PTHR12202:SF0">
    <property type="entry name" value="ESF1 HOMOLOG"/>
    <property type="match status" value="1"/>
</dbReference>
<reference evidence="4 5" key="1">
    <citation type="journal article" date="2010" name="Cell">
        <title>The genome of Naegleria gruberi illuminates early eukaryotic versatility.</title>
        <authorList>
            <person name="Fritz-Laylin L.K."/>
            <person name="Prochnik S.E."/>
            <person name="Ginger M.L."/>
            <person name="Dacks J.B."/>
            <person name="Carpenter M.L."/>
            <person name="Field M.C."/>
            <person name="Kuo A."/>
            <person name="Paredez A."/>
            <person name="Chapman J."/>
            <person name="Pham J."/>
            <person name="Shu S."/>
            <person name="Neupane R."/>
            <person name="Cipriano M."/>
            <person name="Mancuso J."/>
            <person name="Tu H."/>
            <person name="Salamov A."/>
            <person name="Lindquist E."/>
            <person name="Shapiro H."/>
            <person name="Lucas S."/>
            <person name="Grigoriev I.V."/>
            <person name="Cande W.Z."/>
            <person name="Fulton C."/>
            <person name="Rokhsar D.S."/>
            <person name="Dawson S.C."/>
        </authorList>
    </citation>
    <scope>NUCLEOTIDE SEQUENCE [LARGE SCALE GENOMIC DNA]</scope>
    <source>
        <strain evidence="4 5">NEG-M</strain>
    </source>
</reference>
<keyword evidence="5" id="KW-1185">Reference proteome</keyword>
<dbReference type="OMA" id="GHEVADD"/>
<accession>D2UXF8</accession>
<dbReference type="InterPro" id="IPR056750">
    <property type="entry name" value="RRM_ESF1"/>
</dbReference>
<evidence type="ECO:0000313" key="4">
    <source>
        <dbReference type="EMBL" id="EFC50277.1"/>
    </source>
</evidence>
<evidence type="ECO:0000256" key="1">
    <source>
        <dbReference type="SAM" id="Coils"/>
    </source>
</evidence>
<feature type="compositionally biased region" description="Acidic residues" evidence="2">
    <location>
        <begin position="154"/>
        <end position="168"/>
    </location>
</feature>
<dbReference type="KEGG" id="ngr:NAEGRDRAFT_61108"/>
<feature type="domain" description="ESF1 RRM" evidence="3">
    <location>
        <begin position="244"/>
        <end position="427"/>
    </location>
</feature>
<dbReference type="GeneID" id="8863742"/>
<dbReference type="FunCoup" id="D2UXF8">
    <property type="interactions" value="530"/>
</dbReference>
<sequence>MTQKQSKNKVVEKLKKKGSGGNKKQENVSSGNEDPRFAIMHKDPKFLPVEAKTVISDPRLYEILDPSFTMLKKSRDASGKQKEQAVKNTLKGIYNFEKDPMAMRVAKLKQAKKEMEEEEGKDHESDYDSDDSIEDAKEMIGKKDKKPLTATDIFEGDESEEEEEEEMDFDKFLESLEGRPELENVEWNEEWEDAYDFDDEDAAVLKAVGQEVDSENIPEEQQDLWDKYVDDQKQIKMIEEGEETRRIAVMNCDWNLVDSDDLFVLFSSMCPPSGKIVGVTVYLSDFGKQQRESEAVSGPGNLFYDENDYKNLENVKKKIAELKEDSRNSRLVSRREKKNKDNIKVETEVEQAETNDEMLDPVKVREYEFKKMKYYFAVIECDSSQTATYLYNECDGFEFESTSILLDLRFIPDSLDFSEREIKSQCTSVPADYKPKQNMYSKPLKSSSVDLTWDTNNPEREVLKKDFKDVSEEALM</sequence>
<dbReference type="AlphaFoldDB" id="D2UXF8"/>
<dbReference type="VEuPathDB" id="AmoebaDB:NAEGRDRAFT_61108"/>
<feature type="coiled-coil region" evidence="1">
    <location>
        <begin position="312"/>
        <end position="355"/>
    </location>
</feature>
<dbReference type="InterPro" id="IPR039754">
    <property type="entry name" value="Esf1"/>
</dbReference>
<dbReference type="eggNOG" id="KOG2318">
    <property type="taxonomic scope" value="Eukaryota"/>
</dbReference>
<dbReference type="EMBL" id="GG738845">
    <property type="protein sequence ID" value="EFC50277.1"/>
    <property type="molecule type" value="Genomic_DNA"/>
</dbReference>
<protein>
    <submittedName>
        <fullName evidence="4">Predicted protein</fullName>
    </submittedName>
</protein>
<dbReference type="RefSeq" id="XP_002683021.1">
    <property type="nucleotide sequence ID" value="XM_002682975.1"/>
</dbReference>
<gene>
    <name evidence="4" type="ORF">NAEGRDRAFT_61108</name>
</gene>
<dbReference type="GO" id="GO:0006364">
    <property type="term" value="P:rRNA processing"/>
    <property type="evidence" value="ECO:0007669"/>
    <property type="project" value="InterPro"/>
</dbReference>
<dbReference type="STRING" id="5762.D2UXF8"/>
<evidence type="ECO:0000259" key="3">
    <source>
        <dbReference type="Pfam" id="PF25121"/>
    </source>
</evidence>
<evidence type="ECO:0000256" key="2">
    <source>
        <dbReference type="SAM" id="MobiDB-lite"/>
    </source>
</evidence>
<dbReference type="Pfam" id="PF25121">
    <property type="entry name" value="RRM_ESF1"/>
    <property type="match status" value="1"/>
</dbReference>
<feature type="region of interest" description="Disordered" evidence="2">
    <location>
        <begin position="1"/>
        <end position="39"/>
    </location>
</feature>
<keyword evidence="1" id="KW-0175">Coiled coil</keyword>
<organism evidence="5">
    <name type="scientific">Naegleria gruberi</name>
    <name type="common">Amoeba</name>
    <dbReference type="NCBI Taxonomy" id="5762"/>
    <lineage>
        <taxon>Eukaryota</taxon>
        <taxon>Discoba</taxon>
        <taxon>Heterolobosea</taxon>
        <taxon>Tetramitia</taxon>
        <taxon>Eutetramitia</taxon>
        <taxon>Vahlkampfiidae</taxon>
        <taxon>Naegleria</taxon>
    </lineage>
</organism>
<dbReference type="GO" id="GO:0003723">
    <property type="term" value="F:RNA binding"/>
    <property type="evidence" value="ECO:0007669"/>
    <property type="project" value="TreeGrafter"/>
</dbReference>
<dbReference type="InParanoid" id="D2UXF8"/>
<feature type="compositionally biased region" description="Basic and acidic residues" evidence="2">
    <location>
        <begin position="111"/>
        <end position="126"/>
    </location>
</feature>
<dbReference type="Proteomes" id="UP000006671">
    <property type="component" value="Unassembled WGS sequence"/>
</dbReference>